<feature type="transmembrane region" description="Helical" evidence="2">
    <location>
        <begin position="167"/>
        <end position="184"/>
    </location>
</feature>
<keyword evidence="2" id="KW-0812">Transmembrane</keyword>
<feature type="transmembrane region" description="Helical" evidence="2">
    <location>
        <begin position="190"/>
        <end position="210"/>
    </location>
</feature>
<name>A0A7M1SVX7_9MICO</name>
<accession>A0A7M1SVX7</accession>
<feature type="region of interest" description="Disordered" evidence="1">
    <location>
        <begin position="72"/>
        <end position="147"/>
    </location>
</feature>
<evidence type="ECO:0000313" key="4">
    <source>
        <dbReference type="Proteomes" id="UP000593758"/>
    </source>
</evidence>
<dbReference type="KEGG" id="halt:IM660_05425"/>
<organism evidence="3 4">
    <name type="scientific">Ruania alkalisoli</name>
    <dbReference type="NCBI Taxonomy" id="2779775"/>
    <lineage>
        <taxon>Bacteria</taxon>
        <taxon>Bacillati</taxon>
        <taxon>Actinomycetota</taxon>
        <taxon>Actinomycetes</taxon>
        <taxon>Micrococcales</taxon>
        <taxon>Ruaniaceae</taxon>
        <taxon>Ruania</taxon>
    </lineage>
</organism>
<proteinExistence type="predicted"/>
<keyword evidence="2" id="KW-1133">Transmembrane helix</keyword>
<keyword evidence="2" id="KW-0472">Membrane</keyword>
<protein>
    <submittedName>
        <fullName evidence="3">Uncharacterized protein</fullName>
    </submittedName>
</protein>
<feature type="region of interest" description="Disordered" evidence="1">
    <location>
        <begin position="1"/>
        <end position="34"/>
    </location>
</feature>
<dbReference type="EMBL" id="CP063169">
    <property type="protein sequence ID" value="QOR71719.1"/>
    <property type="molecule type" value="Genomic_DNA"/>
</dbReference>
<evidence type="ECO:0000256" key="1">
    <source>
        <dbReference type="SAM" id="MobiDB-lite"/>
    </source>
</evidence>
<keyword evidence="4" id="KW-1185">Reference proteome</keyword>
<sequence>MAQRFNPPPGWHVPAGFTPTPGWQPDPSWPAPPTGWNFWVDDAAGYGSASGFGMGGGYGEAGGYGQSGYSAGPGMRHAGGPGIEDPRNPGMRAAGSPGVHGAGGAYDPAPSTGAAGPHDAGHAGAHGNPYDPSPNTGQPGQYDPSSVSGSVHLAIAEKKVKLAGKQSLMGIVFVAVAVIINLVSGDRATFLWGVLLVGVFITIRGIVNYVKARKDLSAARAATGGGLYGTDLGGSDPGFGGSRNDDLYR</sequence>
<feature type="compositionally biased region" description="Polar residues" evidence="1">
    <location>
        <begin position="133"/>
        <end position="147"/>
    </location>
</feature>
<evidence type="ECO:0000256" key="2">
    <source>
        <dbReference type="SAM" id="Phobius"/>
    </source>
</evidence>
<dbReference type="RefSeq" id="WP_193498374.1">
    <property type="nucleotide sequence ID" value="NZ_CP063169.1"/>
</dbReference>
<evidence type="ECO:0000313" key="3">
    <source>
        <dbReference type="EMBL" id="QOR71719.1"/>
    </source>
</evidence>
<gene>
    <name evidence="3" type="ORF">IM660_05425</name>
</gene>
<feature type="compositionally biased region" description="Pro residues" evidence="1">
    <location>
        <begin position="22"/>
        <end position="33"/>
    </location>
</feature>
<dbReference type="AlphaFoldDB" id="A0A7M1SVX7"/>
<dbReference type="Proteomes" id="UP000593758">
    <property type="component" value="Chromosome"/>
</dbReference>
<reference evidence="3 4" key="1">
    <citation type="submission" date="2020-10" db="EMBL/GenBank/DDBJ databases">
        <title>Haloactinobacterium sp. RN3S43, a bacterium isolated from saline soil.</title>
        <authorList>
            <person name="Sun J.-Q."/>
        </authorList>
    </citation>
    <scope>NUCLEOTIDE SEQUENCE [LARGE SCALE GENOMIC DNA]</scope>
    <source>
        <strain evidence="3 4">RN3S43</strain>
    </source>
</reference>
<feature type="compositionally biased region" description="Pro residues" evidence="1">
    <location>
        <begin position="1"/>
        <end position="11"/>
    </location>
</feature>
<feature type="compositionally biased region" description="Low complexity" evidence="1">
    <location>
        <begin position="113"/>
        <end position="127"/>
    </location>
</feature>